<accession>A0A2P2NUD0</accession>
<protein>
    <submittedName>
        <fullName evidence="1">Uncharacterized protein</fullName>
    </submittedName>
</protein>
<dbReference type="EMBL" id="GGEC01065628">
    <property type="protein sequence ID" value="MBX46112.1"/>
    <property type="molecule type" value="Transcribed_RNA"/>
</dbReference>
<dbReference type="AlphaFoldDB" id="A0A2P2NUD0"/>
<name>A0A2P2NUD0_RHIMU</name>
<sequence>MSKPFTYRTLTKANVELNKRV</sequence>
<organism evidence="1">
    <name type="scientific">Rhizophora mucronata</name>
    <name type="common">Asiatic mangrove</name>
    <dbReference type="NCBI Taxonomy" id="61149"/>
    <lineage>
        <taxon>Eukaryota</taxon>
        <taxon>Viridiplantae</taxon>
        <taxon>Streptophyta</taxon>
        <taxon>Embryophyta</taxon>
        <taxon>Tracheophyta</taxon>
        <taxon>Spermatophyta</taxon>
        <taxon>Magnoliopsida</taxon>
        <taxon>eudicotyledons</taxon>
        <taxon>Gunneridae</taxon>
        <taxon>Pentapetalae</taxon>
        <taxon>rosids</taxon>
        <taxon>fabids</taxon>
        <taxon>Malpighiales</taxon>
        <taxon>Rhizophoraceae</taxon>
        <taxon>Rhizophora</taxon>
    </lineage>
</organism>
<proteinExistence type="predicted"/>
<reference evidence="1" key="1">
    <citation type="submission" date="2018-02" db="EMBL/GenBank/DDBJ databases">
        <title>Rhizophora mucronata_Transcriptome.</title>
        <authorList>
            <person name="Meera S.P."/>
            <person name="Sreeshan A."/>
            <person name="Augustine A."/>
        </authorList>
    </citation>
    <scope>NUCLEOTIDE SEQUENCE</scope>
    <source>
        <tissue evidence="1">Leaf</tissue>
    </source>
</reference>
<evidence type="ECO:0000313" key="1">
    <source>
        <dbReference type="EMBL" id="MBX46112.1"/>
    </source>
</evidence>